<dbReference type="EMBL" id="CP000874">
    <property type="protein sequence ID" value="ACP22338.1"/>
    <property type="molecule type" value="Genomic_DNA"/>
</dbReference>
<accession>C3KQI0</accession>
<proteinExistence type="predicted"/>
<geneLocation type="plasmid" evidence="2">
    <name>sym pNGR234b</name>
</geneLocation>
<keyword evidence="1" id="KW-0614">Plasmid</keyword>
<dbReference type="KEGG" id="rhi:NGR_b08820"/>
<dbReference type="HOGENOM" id="CLU_2603602_0_0_5"/>
<evidence type="ECO:0000313" key="2">
    <source>
        <dbReference type="Proteomes" id="UP000001054"/>
    </source>
</evidence>
<dbReference type="OrthoDB" id="8421847at2"/>
<dbReference type="Proteomes" id="UP000001054">
    <property type="component" value="Plasmid pNGR234b"/>
</dbReference>
<dbReference type="AlphaFoldDB" id="C3KQI0"/>
<reference evidence="2" key="1">
    <citation type="journal article" date="2004" name="J. Bacteriol.">
        <title>An evolutionary hot spot: the pNGR234b replicon of Rhizobium sp. strain NGR234.</title>
        <authorList>
            <person name="Streit W.R."/>
            <person name="Schmitz R.A."/>
            <person name="Perret X."/>
            <person name="Staehelin C."/>
            <person name="Deakin W.J."/>
            <person name="Raasch C."/>
            <person name="Liesegang H."/>
            <person name="Broughton W.J."/>
        </authorList>
    </citation>
    <scope>NUCLEOTIDE SEQUENCE [LARGE SCALE GENOMIC DNA]</scope>
    <source>
        <strain evidence="2">NBRC 101917 / NGR234</strain>
    </source>
</reference>
<gene>
    <name evidence="1" type="ordered locus">NGR_b08820</name>
</gene>
<keyword evidence="2" id="KW-1185">Reference proteome</keyword>
<sequence length="79" mass="8826">MRIHVTDTAKSLHGGAAPLILTYLPAFPELAGQPGERDLQRRAPYQARKGRCGTLNCCMSLSLNRRRFKETGSQAWKNL</sequence>
<name>C3KQI0_SINFN</name>
<organism evidence="1 2">
    <name type="scientific">Sinorhizobium fredii (strain NBRC 101917 / NGR234)</name>
    <dbReference type="NCBI Taxonomy" id="394"/>
    <lineage>
        <taxon>Bacteria</taxon>
        <taxon>Pseudomonadati</taxon>
        <taxon>Pseudomonadota</taxon>
        <taxon>Alphaproteobacteria</taxon>
        <taxon>Hyphomicrobiales</taxon>
        <taxon>Rhizobiaceae</taxon>
        <taxon>Sinorhizobium/Ensifer group</taxon>
        <taxon>Sinorhizobium</taxon>
    </lineage>
</organism>
<protein>
    <submittedName>
        <fullName evidence="1">Uncharacterized protein</fullName>
    </submittedName>
</protein>
<evidence type="ECO:0000313" key="1">
    <source>
        <dbReference type="EMBL" id="ACP22338.1"/>
    </source>
</evidence>
<reference evidence="1 2" key="2">
    <citation type="journal article" date="2009" name="Appl. Environ. Microbiol.">
        <title>Rhizobium sp. strain NGR234 possesses a remarkable number of secretion systems.</title>
        <authorList>
            <person name="Schmeisser C."/>
            <person name="Liesegang H."/>
            <person name="Krysciak D."/>
            <person name="Bakkou N."/>
            <person name="Le Quere A."/>
            <person name="Wollherr A."/>
            <person name="Heinemeyer I."/>
            <person name="Morgenstern B."/>
            <person name="Pommerening-Roeser A."/>
            <person name="Flores M."/>
            <person name="Palacios R."/>
            <person name="Brenner S."/>
            <person name="Gottschalk G."/>
            <person name="Schmitz R.A."/>
            <person name="Broughton W.J."/>
            <person name="Perret X."/>
            <person name="Strittmatter A.W."/>
            <person name="Streit W.R."/>
        </authorList>
    </citation>
    <scope>NUCLEOTIDE SEQUENCE [LARGE SCALE GENOMIC DNA]</scope>
    <source>
        <strain evidence="2">NBRC 101917 / NGR234</strain>
    </source>
</reference>